<reference evidence="1 2" key="1">
    <citation type="journal article" date="2024" name="Int. J. Syst. Evol. Microbiol.">
        <title>Virgibacillus tibetensis sp. nov., isolated from salt lake on the Tibetan Plateau of China.</title>
        <authorList>
            <person name="Phurbu D."/>
            <person name="Liu Z.-X."/>
            <person name="Wang R."/>
            <person name="Zheng Y.-Y."/>
            <person name="Liu H.-C."/>
            <person name="Zhou Y.-G."/>
            <person name="Yu Y.-J."/>
            <person name="Li A.-H."/>
        </authorList>
    </citation>
    <scope>NUCLEOTIDE SEQUENCE [LARGE SCALE GENOMIC DNA]</scope>
    <source>
        <strain evidence="1 2">C22-A2</strain>
    </source>
</reference>
<dbReference type="RefSeq" id="WP_327608499.1">
    <property type="nucleotide sequence ID" value="NZ_JARZFX010000009.1"/>
</dbReference>
<protein>
    <submittedName>
        <fullName evidence="1">Capsid protein p24</fullName>
    </submittedName>
</protein>
<dbReference type="Pfam" id="PF05073">
    <property type="entry name" value="Baculo_p24"/>
    <property type="match status" value="1"/>
</dbReference>
<sequence>MENNFDIIAISNEWGFKNTKQFINLSSLIRMFKNEEIINKQQRDQFYLKRNNIRDLLNDSQEEIKEELKGISAEKIDEMKKSINTKYNTQSKEE</sequence>
<dbReference type="InterPro" id="IPR007765">
    <property type="entry name" value="Baculo_p24"/>
</dbReference>
<evidence type="ECO:0000313" key="1">
    <source>
        <dbReference type="EMBL" id="MEC5424942.1"/>
    </source>
</evidence>
<accession>A0ABU6KI17</accession>
<evidence type="ECO:0000313" key="2">
    <source>
        <dbReference type="Proteomes" id="UP001335737"/>
    </source>
</evidence>
<comment type="caution">
    <text evidence="1">The sequence shown here is derived from an EMBL/GenBank/DDBJ whole genome shotgun (WGS) entry which is preliminary data.</text>
</comment>
<dbReference type="EMBL" id="JARZFX010000009">
    <property type="protein sequence ID" value="MEC5424942.1"/>
    <property type="molecule type" value="Genomic_DNA"/>
</dbReference>
<dbReference type="Proteomes" id="UP001335737">
    <property type="component" value="Unassembled WGS sequence"/>
</dbReference>
<keyword evidence="2" id="KW-1185">Reference proteome</keyword>
<name>A0ABU6KI17_9BACI</name>
<gene>
    <name evidence="1" type="ORF">QGM71_15755</name>
</gene>
<proteinExistence type="predicted"/>
<organism evidence="1 2">
    <name type="scientific">Virgibacillus tibetensis</name>
    <dbReference type="NCBI Taxonomy" id="3042313"/>
    <lineage>
        <taxon>Bacteria</taxon>
        <taxon>Bacillati</taxon>
        <taxon>Bacillota</taxon>
        <taxon>Bacilli</taxon>
        <taxon>Bacillales</taxon>
        <taxon>Bacillaceae</taxon>
        <taxon>Virgibacillus</taxon>
    </lineage>
</organism>